<dbReference type="RefSeq" id="WP_169526335.1">
    <property type="nucleotide sequence ID" value="NZ_JAAMPU010000100.1"/>
</dbReference>
<name>A0A972FKG3_9FLAO</name>
<gene>
    <name evidence="1" type="ORF">G6047_04740</name>
</gene>
<organism evidence="1 2">
    <name type="scientific">Flavobacterium silvaticum</name>
    <dbReference type="NCBI Taxonomy" id="1852020"/>
    <lineage>
        <taxon>Bacteria</taxon>
        <taxon>Pseudomonadati</taxon>
        <taxon>Bacteroidota</taxon>
        <taxon>Flavobacteriia</taxon>
        <taxon>Flavobacteriales</taxon>
        <taxon>Flavobacteriaceae</taxon>
        <taxon>Flavobacterium</taxon>
    </lineage>
</organism>
<evidence type="ECO:0000313" key="1">
    <source>
        <dbReference type="EMBL" id="NMH27332.1"/>
    </source>
</evidence>
<evidence type="ECO:0000313" key="2">
    <source>
        <dbReference type="Proteomes" id="UP000712080"/>
    </source>
</evidence>
<dbReference type="Proteomes" id="UP000712080">
    <property type="component" value="Unassembled WGS sequence"/>
</dbReference>
<comment type="caution">
    <text evidence="1">The sequence shown here is derived from an EMBL/GenBank/DDBJ whole genome shotgun (WGS) entry which is preliminary data.</text>
</comment>
<accession>A0A972FKG3</accession>
<protein>
    <submittedName>
        <fullName evidence="1">Uncharacterized protein</fullName>
    </submittedName>
</protein>
<keyword evidence="2" id="KW-1185">Reference proteome</keyword>
<dbReference type="EMBL" id="JAAMPU010000100">
    <property type="protein sequence ID" value="NMH27332.1"/>
    <property type="molecule type" value="Genomic_DNA"/>
</dbReference>
<sequence length="60" mass="7017">MNEEEIALKSFNELKADFPQPIQYVFSFFPKQAQRSVFWYLIQDCLTLPAQILSPPPELV</sequence>
<reference evidence="1" key="1">
    <citation type="submission" date="2020-02" db="EMBL/GenBank/DDBJ databases">
        <title>Flavobacterium sp. genome.</title>
        <authorList>
            <person name="Jung H.S."/>
            <person name="Baek J.H."/>
            <person name="Jeon C.O."/>
        </authorList>
    </citation>
    <scope>NUCLEOTIDE SEQUENCE</scope>
    <source>
        <strain evidence="1">SE-s28</strain>
    </source>
</reference>
<dbReference type="AlphaFoldDB" id="A0A972FKG3"/>
<proteinExistence type="predicted"/>